<protein>
    <submittedName>
        <fullName evidence="2">Uncharacterized protein</fullName>
    </submittedName>
</protein>
<evidence type="ECO:0000313" key="2">
    <source>
        <dbReference type="EMBL" id="JAS26543.1"/>
    </source>
</evidence>
<feature type="non-terminal residue" evidence="2">
    <location>
        <position position="1"/>
    </location>
</feature>
<sequence>LPCAKKVQSQHYLKFSVYFFLDSSMKLLVYFTLLSIVELKEFLNRNEPIAGNISDTTTTNKATSFIDKTLLFREINSLKVKCEEASIQAIKEAVDSRGAVMTLYEQYMKIARLDQQLLQKVMSLFQNTDYKFTNESYTTTERALKESKALNDIESDYNLETSSKNDKILQIVSTINIAKRQLEYDNVVKFT</sequence>
<proteinExistence type="predicted"/>
<keyword evidence="1" id="KW-0472">Membrane</keyword>
<name>A0A1B6DLI6_9HEMI</name>
<accession>A0A1B6DLI6</accession>
<feature type="transmembrane region" description="Helical" evidence="1">
    <location>
        <begin position="15"/>
        <end position="37"/>
    </location>
</feature>
<dbReference type="AlphaFoldDB" id="A0A1B6DLI6"/>
<gene>
    <name evidence="2" type="ORF">g.5694</name>
</gene>
<keyword evidence="1" id="KW-1133">Transmembrane helix</keyword>
<keyword evidence="1" id="KW-0812">Transmembrane</keyword>
<organism evidence="2">
    <name type="scientific">Clastoptera arizonana</name>
    <name type="common">Arizona spittle bug</name>
    <dbReference type="NCBI Taxonomy" id="38151"/>
    <lineage>
        <taxon>Eukaryota</taxon>
        <taxon>Metazoa</taxon>
        <taxon>Ecdysozoa</taxon>
        <taxon>Arthropoda</taxon>
        <taxon>Hexapoda</taxon>
        <taxon>Insecta</taxon>
        <taxon>Pterygota</taxon>
        <taxon>Neoptera</taxon>
        <taxon>Paraneoptera</taxon>
        <taxon>Hemiptera</taxon>
        <taxon>Auchenorrhyncha</taxon>
        <taxon>Cercopoidea</taxon>
        <taxon>Clastopteridae</taxon>
        <taxon>Clastoptera</taxon>
    </lineage>
</organism>
<evidence type="ECO:0000256" key="1">
    <source>
        <dbReference type="SAM" id="Phobius"/>
    </source>
</evidence>
<dbReference type="EMBL" id="GEDC01010755">
    <property type="protein sequence ID" value="JAS26543.1"/>
    <property type="molecule type" value="Transcribed_RNA"/>
</dbReference>
<reference evidence="2" key="1">
    <citation type="submission" date="2015-12" db="EMBL/GenBank/DDBJ databases">
        <title>De novo transcriptome assembly of four potential Pierce s Disease insect vectors from Arizona vineyards.</title>
        <authorList>
            <person name="Tassone E.E."/>
        </authorList>
    </citation>
    <scope>NUCLEOTIDE SEQUENCE</scope>
</reference>